<name>A0A146KFY5_9EUKA</name>
<dbReference type="AlphaFoldDB" id="A0A146KFY5"/>
<sequence length="276" mass="31549">SELELPVEVQTELTKSDLKDLQVALKTGQQLIDNDYKTQHQNVKIIKKHFPAQILTHLSNMNVSFLSNQLFKQEIFQKRLSELTPYSLLQPFQIIGCELQNPFAFKENLAFNQEMNQFEDEDLKSVDTNLVNKTVCAVVNTCMEADLVKYNGEFLVNKQQKMHQKAVQLLKGDLILLNHGYCASIFSKSCNEQIIISHALVLQQLIQLQQENSELIELIQKISPSQCQFLQKSEFSNHFLVAFDDYFAVFQYEINSDDTIVLTLQAVGLSNQAGIT</sequence>
<feature type="non-terminal residue" evidence="1">
    <location>
        <position position="276"/>
    </location>
</feature>
<protein>
    <submittedName>
        <fullName evidence="1">Uncharacterized protein</fullName>
    </submittedName>
</protein>
<gene>
    <name evidence="1" type="ORF">TPC1_12029</name>
</gene>
<evidence type="ECO:0000313" key="1">
    <source>
        <dbReference type="EMBL" id="JAP95088.1"/>
    </source>
</evidence>
<feature type="non-terminal residue" evidence="1">
    <location>
        <position position="1"/>
    </location>
</feature>
<reference evidence="1" key="1">
    <citation type="submission" date="2015-07" db="EMBL/GenBank/DDBJ databases">
        <title>Adaptation to a free-living lifestyle via gene acquisitions in the diplomonad Trepomonas sp. PC1.</title>
        <authorList>
            <person name="Xu F."/>
            <person name="Jerlstrom-Hultqvist J."/>
            <person name="Kolisko M."/>
            <person name="Simpson A.G.B."/>
            <person name="Roger A.J."/>
            <person name="Svard S.G."/>
            <person name="Andersson J.O."/>
        </authorList>
    </citation>
    <scope>NUCLEOTIDE SEQUENCE</scope>
    <source>
        <strain evidence="1">PC1</strain>
    </source>
</reference>
<proteinExistence type="predicted"/>
<dbReference type="EMBL" id="GDID01001518">
    <property type="protein sequence ID" value="JAP95088.1"/>
    <property type="molecule type" value="Transcribed_RNA"/>
</dbReference>
<organism evidence="1">
    <name type="scientific">Trepomonas sp. PC1</name>
    <dbReference type="NCBI Taxonomy" id="1076344"/>
    <lineage>
        <taxon>Eukaryota</taxon>
        <taxon>Metamonada</taxon>
        <taxon>Diplomonadida</taxon>
        <taxon>Hexamitidae</taxon>
        <taxon>Hexamitinae</taxon>
        <taxon>Trepomonas</taxon>
    </lineage>
</organism>
<accession>A0A146KFY5</accession>